<gene>
    <name evidence="1" type="ORF">HBE96_23395</name>
</gene>
<evidence type="ECO:0000313" key="2">
    <source>
        <dbReference type="Proteomes" id="UP000537131"/>
    </source>
</evidence>
<dbReference type="AlphaFoldDB" id="A0A7Y0ELC1"/>
<dbReference type="InterPro" id="IPR009061">
    <property type="entry name" value="DNA-bd_dom_put_sf"/>
</dbReference>
<keyword evidence="2" id="KW-1185">Reference proteome</keyword>
<evidence type="ECO:0000313" key="1">
    <source>
        <dbReference type="EMBL" id="NMM65526.1"/>
    </source>
</evidence>
<sequence length="127" mass="15056">MKELQVKQEQQELQCLQEAQDLQEKLLRPQQAAAMLCITTETLREWYHKGVLTVVITYGGHMRIPASEIYRLLNRKPHDRHALYKEPLPPEAYAGFEEEPKPRISDVDFFEKMINMRKFLQKQDKSE</sequence>
<accession>A0A7Y0ELC1</accession>
<protein>
    <submittedName>
        <fullName evidence="1">Helix-turn-helix domain-containing protein</fullName>
    </submittedName>
</protein>
<organism evidence="1 2">
    <name type="scientific">Clostridium muellerianum</name>
    <dbReference type="NCBI Taxonomy" id="2716538"/>
    <lineage>
        <taxon>Bacteria</taxon>
        <taxon>Bacillati</taxon>
        <taxon>Bacillota</taxon>
        <taxon>Clostridia</taxon>
        <taxon>Eubacteriales</taxon>
        <taxon>Clostridiaceae</taxon>
        <taxon>Clostridium</taxon>
    </lineage>
</organism>
<name>A0A7Y0ELC1_9CLOT</name>
<dbReference type="Proteomes" id="UP000537131">
    <property type="component" value="Unassembled WGS sequence"/>
</dbReference>
<proteinExistence type="predicted"/>
<reference evidence="1 2" key="1">
    <citation type="submission" date="2020-04" db="EMBL/GenBank/DDBJ databases">
        <authorList>
            <person name="Doyle D.A."/>
        </authorList>
    </citation>
    <scope>NUCLEOTIDE SEQUENCE [LARGE SCALE GENOMIC DNA]</scope>
    <source>
        <strain evidence="1 2">P21</strain>
    </source>
</reference>
<reference evidence="1 2" key="2">
    <citation type="submission" date="2020-06" db="EMBL/GenBank/DDBJ databases">
        <title>Complete Genome Sequence of Clostridium muelleri sp. nov. P21T, an Acid-Alcohol Producing Acetogen Isolated from Old Hay.</title>
        <authorList>
            <person name="Duncan K.E."/>
            <person name="Tanner R.S."/>
        </authorList>
    </citation>
    <scope>NUCLEOTIDE SEQUENCE [LARGE SCALE GENOMIC DNA]</scope>
    <source>
        <strain evidence="1 2">P21</strain>
    </source>
</reference>
<comment type="caution">
    <text evidence="1">The sequence shown here is derived from an EMBL/GenBank/DDBJ whole genome shotgun (WGS) entry which is preliminary data.</text>
</comment>
<dbReference type="SUPFAM" id="SSF46955">
    <property type="entry name" value="Putative DNA-binding domain"/>
    <property type="match status" value="1"/>
</dbReference>
<dbReference type="EMBL" id="JABBNI010000065">
    <property type="protein sequence ID" value="NMM65526.1"/>
    <property type="molecule type" value="Genomic_DNA"/>
</dbReference>
<dbReference type="RefSeq" id="WP_169300104.1">
    <property type="nucleotide sequence ID" value="NZ_JABBNI010000065.1"/>
</dbReference>